<evidence type="ECO:0000259" key="8">
    <source>
        <dbReference type="Pfam" id="PF02687"/>
    </source>
</evidence>
<proteinExistence type="predicted"/>
<dbReference type="GO" id="GO:0005886">
    <property type="term" value="C:plasma membrane"/>
    <property type="evidence" value="ECO:0007669"/>
    <property type="project" value="UniProtKB-SubCell"/>
</dbReference>
<accession>A0A0V7ZXY4</accession>
<dbReference type="PANTHER" id="PTHR43738:SF1">
    <property type="entry name" value="HEMIN TRANSPORT SYSTEM PERMEASE PROTEIN HRTB-RELATED"/>
    <property type="match status" value="1"/>
</dbReference>
<dbReference type="RefSeq" id="WP_027844058.1">
    <property type="nucleotide sequence ID" value="NZ_LMTZ01000024.1"/>
</dbReference>
<evidence type="ECO:0000256" key="6">
    <source>
        <dbReference type="ARBA" id="ARBA00023136"/>
    </source>
</evidence>
<comment type="subcellular location">
    <subcellularLocation>
        <location evidence="1">Cell membrane</location>
        <topology evidence="1">Multi-pass membrane protein</topology>
    </subcellularLocation>
</comment>
<evidence type="ECO:0000313" key="10">
    <source>
        <dbReference type="Proteomes" id="UP000053372"/>
    </source>
</evidence>
<dbReference type="PIRSF" id="PIRSF031773">
    <property type="entry name" value="DevC"/>
    <property type="match status" value="1"/>
</dbReference>
<gene>
    <name evidence="9" type="ORF">BC008_35350</name>
</gene>
<feature type="transmembrane region" description="Helical" evidence="7">
    <location>
        <begin position="319"/>
        <end position="341"/>
    </location>
</feature>
<feature type="transmembrane region" description="Helical" evidence="7">
    <location>
        <begin position="264"/>
        <end position="287"/>
    </location>
</feature>
<dbReference type="InterPro" id="IPR003838">
    <property type="entry name" value="ABC3_permease_C"/>
</dbReference>
<keyword evidence="10" id="KW-1185">Reference proteome</keyword>
<feature type="transmembrane region" description="Helical" evidence="7">
    <location>
        <begin position="21"/>
        <end position="41"/>
    </location>
</feature>
<evidence type="ECO:0000256" key="1">
    <source>
        <dbReference type="ARBA" id="ARBA00004651"/>
    </source>
</evidence>
<evidence type="ECO:0000256" key="3">
    <source>
        <dbReference type="ARBA" id="ARBA00022475"/>
    </source>
</evidence>
<feature type="transmembrane region" description="Helical" evidence="7">
    <location>
        <begin position="53"/>
        <end position="72"/>
    </location>
</feature>
<keyword evidence="2" id="KW-0813">Transport</keyword>
<protein>
    <submittedName>
        <fullName evidence="9">ABC transporter</fullName>
    </submittedName>
</protein>
<dbReference type="InterPro" id="IPR051125">
    <property type="entry name" value="ABC-4/HrtB_transporter"/>
</dbReference>
<dbReference type="Proteomes" id="UP000053372">
    <property type="component" value="Unassembled WGS sequence"/>
</dbReference>
<dbReference type="EMBL" id="LMTZ01000024">
    <property type="protein sequence ID" value="KST69402.1"/>
    <property type="molecule type" value="Genomic_DNA"/>
</dbReference>
<sequence length="387" mass="42934">MIKFKRKIPLAWRQLVRTKGRFMVALSGIAFADILMLMQIGFQTALFDSTTRLQSFLNADIVLISPQAQYLGNINSFPRRRLFQASNLPEIESASPLYLSLGVWKNKQTQLKSTILVLGFNPSSSPFNLPGVNENLNSIKYPNTLIFDQNSAGKYQELISQISQGQPMTTELEGRRVNVTGLYSVGASFVAEGSVMTSDQNFLRIFSGQQASQVNVGLITLKPGNDAKTVATKLRSYLQDDVKVLTLQEFIDFEKKYWQESTTIGFIFTFGVVMGFVVGVVVVYQILSSDVADHLPEYATLKAMGYSNLYLLSIVFQEAIILAILGYLPGFLTSTIFYGLIRSATKLPLFMTLGKGFMVLTLTIIMCMVSGAFATQKLRSADPADIF</sequence>
<comment type="caution">
    <text evidence="9">The sequence shown here is derived from an EMBL/GenBank/DDBJ whole genome shotgun (WGS) entry which is preliminary data.</text>
</comment>
<evidence type="ECO:0000256" key="5">
    <source>
        <dbReference type="ARBA" id="ARBA00022989"/>
    </source>
</evidence>
<name>A0A0V7ZXY4_9CYAN</name>
<keyword evidence="6 7" id="KW-0472">Membrane</keyword>
<evidence type="ECO:0000256" key="7">
    <source>
        <dbReference type="SAM" id="Phobius"/>
    </source>
</evidence>
<dbReference type="AlphaFoldDB" id="A0A0V7ZXY4"/>
<organism evidence="9 10">
    <name type="scientific">Mastigocoleus testarum BC008</name>
    <dbReference type="NCBI Taxonomy" id="371196"/>
    <lineage>
        <taxon>Bacteria</taxon>
        <taxon>Bacillati</taxon>
        <taxon>Cyanobacteriota</taxon>
        <taxon>Cyanophyceae</taxon>
        <taxon>Nostocales</taxon>
        <taxon>Hapalosiphonaceae</taxon>
        <taxon>Mastigocoleus</taxon>
    </lineage>
</organism>
<keyword evidence="5 7" id="KW-1133">Transmembrane helix</keyword>
<dbReference type="OrthoDB" id="180999at2"/>
<evidence type="ECO:0000256" key="4">
    <source>
        <dbReference type="ARBA" id="ARBA00022692"/>
    </source>
</evidence>
<dbReference type="NCBIfam" id="TIGR01185">
    <property type="entry name" value="devC"/>
    <property type="match status" value="1"/>
</dbReference>
<dbReference type="Pfam" id="PF02687">
    <property type="entry name" value="FtsX"/>
    <property type="match status" value="1"/>
</dbReference>
<evidence type="ECO:0000256" key="2">
    <source>
        <dbReference type="ARBA" id="ARBA00022448"/>
    </source>
</evidence>
<feature type="transmembrane region" description="Helical" evidence="7">
    <location>
        <begin position="353"/>
        <end position="374"/>
    </location>
</feature>
<keyword evidence="3" id="KW-1003">Cell membrane</keyword>
<dbReference type="InterPro" id="IPR005891">
    <property type="entry name" value="DevC"/>
</dbReference>
<feature type="domain" description="ABC3 transporter permease C-terminal" evidence="8">
    <location>
        <begin position="272"/>
        <end position="383"/>
    </location>
</feature>
<evidence type="ECO:0000313" key="9">
    <source>
        <dbReference type="EMBL" id="KST69402.1"/>
    </source>
</evidence>
<keyword evidence="4 7" id="KW-0812">Transmembrane</keyword>
<reference evidence="9 10" key="1">
    <citation type="journal article" date="2015" name="Genome Announc.">
        <title>Draft Genome of the Euendolithic (true boring) Cyanobacterium Mastigocoleus testarum strain BC008.</title>
        <authorList>
            <person name="Guida B.S."/>
            <person name="Garcia-Pichel F."/>
        </authorList>
    </citation>
    <scope>NUCLEOTIDE SEQUENCE [LARGE SCALE GENOMIC DNA]</scope>
    <source>
        <strain evidence="9 10">BC008</strain>
    </source>
</reference>
<dbReference type="PANTHER" id="PTHR43738">
    <property type="entry name" value="ABC TRANSPORTER, MEMBRANE PROTEIN"/>
    <property type="match status" value="1"/>
</dbReference>